<keyword evidence="4" id="KW-1185">Reference proteome</keyword>
<dbReference type="InterPro" id="IPR011990">
    <property type="entry name" value="TPR-like_helical_dom_sf"/>
</dbReference>
<dbReference type="EMBL" id="CAJVQA010003650">
    <property type="protein sequence ID" value="CAG8579935.1"/>
    <property type="molecule type" value="Genomic_DNA"/>
</dbReference>
<dbReference type="PANTHER" id="PTHR15696">
    <property type="entry name" value="SMG-7 SUPPRESSOR WITH MORPHOLOGICAL EFFECT ON GENITALIA PROTEIN 7"/>
    <property type="match status" value="1"/>
</dbReference>
<dbReference type="SUPFAM" id="SSF48452">
    <property type="entry name" value="TPR-like"/>
    <property type="match status" value="1"/>
</dbReference>
<dbReference type="GO" id="GO:0070034">
    <property type="term" value="F:telomerase RNA binding"/>
    <property type="evidence" value="ECO:0007669"/>
    <property type="project" value="TreeGrafter"/>
</dbReference>
<dbReference type="GO" id="GO:0000184">
    <property type="term" value="P:nuclear-transcribed mRNA catabolic process, nonsense-mediated decay"/>
    <property type="evidence" value="ECO:0007669"/>
    <property type="project" value="TreeGrafter"/>
</dbReference>
<evidence type="ECO:0000313" key="3">
    <source>
        <dbReference type="EMBL" id="CAG8579935.1"/>
    </source>
</evidence>
<feature type="compositionally biased region" description="Polar residues" evidence="1">
    <location>
        <begin position="293"/>
        <end position="307"/>
    </location>
</feature>
<accession>A0A9N9G4M5</accession>
<proteinExistence type="predicted"/>
<comment type="caution">
    <text evidence="3">The sequence shown here is derived from an EMBL/GenBank/DDBJ whole genome shotgun (WGS) entry which is preliminary data.</text>
</comment>
<feature type="domain" description="DNA/RNA-binding" evidence="2">
    <location>
        <begin position="29"/>
        <end position="73"/>
    </location>
</feature>
<protein>
    <submittedName>
        <fullName evidence="3">7682_t:CDS:1</fullName>
    </submittedName>
</protein>
<gene>
    <name evidence="3" type="ORF">CPELLU_LOCUS6039</name>
</gene>
<dbReference type="Gene3D" id="1.25.40.10">
    <property type="entry name" value="Tetratricopeptide repeat domain"/>
    <property type="match status" value="1"/>
</dbReference>
<evidence type="ECO:0000313" key="4">
    <source>
        <dbReference type="Proteomes" id="UP000789759"/>
    </source>
</evidence>
<feature type="non-terminal residue" evidence="3">
    <location>
        <position position="336"/>
    </location>
</feature>
<reference evidence="3" key="1">
    <citation type="submission" date="2021-06" db="EMBL/GenBank/DDBJ databases">
        <authorList>
            <person name="Kallberg Y."/>
            <person name="Tangrot J."/>
            <person name="Rosling A."/>
        </authorList>
    </citation>
    <scope>NUCLEOTIDE SEQUENCE</scope>
    <source>
        <strain evidence="3">FL966</strain>
    </source>
</reference>
<dbReference type="AlphaFoldDB" id="A0A9N9G4M5"/>
<dbReference type="InterPro" id="IPR045153">
    <property type="entry name" value="Est1/Ebs1-like"/>
</dbReference>
<dbReference type="GO" id="GO:0042162">
    <property type="term" value="F:telomeric DNA binding"/>
    <property type="evidence" value="ECO:0007669"/>
    <property type="project" value="TreeGrafter"/>
</dbReference>
<evidence type="ECO:0000256" key="1">
    <source>
        <dbReference type="SAM" id="MobiDB-lite"/>
    </source>
</evidence>
<dbReference type="Proteomes" id="UP000789759">
    <property type="component" value="Unassembled WGS sequence"/>
</dbReference>
<sequence>MWRAINLQDQEKNKQFWAEDASQWYRKLYNHLVILAGQDEFKTLYYYCRSLMVDTPYMAAREPLIWSFESNQLVYQITWNDFYQVGLEFFDQNLEIFIDKLFRLKDIQSYNDTNGTRLTTSTNMDFNQILELDPTFAEESRLTFTDTLVRFLTEITHKVSPFIIKEIIEFPSNIEDSNSIDRLHPLPLTEDWELQPYMFEHVPKPHIKFVDDDIKLVINNINDDLNLISDQDSKSRHRARIMELSYLLTKNIIGLDFNIEDITFTSSLKLFDETSDKENDHPSNLYTEDDETSPVTTKSTDFSNNEYISDHNESDDEWIMELKSRKQELENLLAAT</sequence>
<feature type="region of interest" description="Disordered" evidence="1">
    <location>
        <begin position="274"/>
        <end position="310"/>
    </location>
</feature>
<organism evidence="3 4">
    <name type="scientific">Cetraspora pellucida</name>
    <dbReference type="NCBI Taxonomy" id="1433469"/>
    <lineage>
        <taxon>Eukaryota</taxon>
        <taxon>Fungi</taxon>
        <taxon>Fungi incertae sedis</taxon>
        <taxon>Mucoromycota</taxon>
        <taxon>Glomeromycotina</taxon>
        <taxon>Glomeromycetes</taxon>
        <taxon>Diversisporales</taxon>
        <taxon>Gigasporaceae</taxon>
        <taxon>Cetraspora</taxon>
    </lineage>
</organism>
<dbReference type="Pfam" id="PF10373">
    <property type="entry name" value="EST1_DNA_bind"/>
    <property type="match status" value="1"/>
</dbReference>
<dbReference type="InterPro" id="IPR018834">
    <property type="entry name" value="DNA/RNA-bd_Est1-type"/>
</dbReference>
<dbReference type="OrthoDB" id="2017974at2759"/>
<dbReference type="GO" id="GO:0005697">
    <property type="term" value="C:telomerase holoenzyme complex"/>
    <property type="evidence" value="ECO:0007669"/>
    <property type="project" value="TreeGrafter"/>
</dbReference>
<dbReference type="PANTHER" id="PTHR15696:SF0">
    <property type="entry name" value="TELOMERASE-BINDING PROTEIN EST1A"/>
    <property type="match status" value="1"/>
</dbReference>
<name>A0A9N9G4M5_9GLOM</name>
<evidence type="ECO:0000259" key="2">
    <source>
        <dbReference type="Pfam" id="PF10373"/>
    </source>
</evidence>